<dbReference type="PRINTS" id="PR00344">
    <property type="entry name" value="BCTRLSENSOR"/>
</dbReference>
<evidence type="ECO:0000256" key="7">
    <source>
        <dbReference type="ARBA" id="ARBA00022777"/>
    </source>
</evidence>
<sequence length="449" mass="50412">MFRIRRNSLRLRLLVSLGAVSLLVMGLTWFMHGLLLRETARDFLGDRLRQEAEYRLAQLRQAADPVPAPTLPSSLSAEVFHHLYVLKRGELVTTSHPSWLSALTPHLDGPDRSLLDVHLEGRHLLVLRRTFTVDGRPGVLLIGESFDSVEEGLAALHWWIGAIAGLVLLALSLLNGLAVNAALRPLDLLQRQLAELRSGQRQRLRMKVPQEFRPLVSQLNRLMDSQERRLVRSRNAVADLSHALKTPLTAVMQALRSKRELDKSRRERLLERLTLMQELMESHLRQARLAGPGGGQHTRVKRELDQLFDMFRSLYPDKRFVMALGDAEDACIEMERQDFLEMIGIVLDNAGKWANQSVWLALTLGRCLELKIQDDGPGVAAELLPLLGRRGHRLDEGRPGNGIGLSILLELVEQYRGEVGFQAPPSGGLEVTIRLPLALASTSEREAVR</sequence>
<dbReference type="InterPro" id="IPR005467">
    <property type="entry name" value="His_kinase_dom"/>
</dbReference>
<feature type="transmembrane region" description="Helical" evidence="11">
    <location>
        <begin position="156"/>
        <end position="183"/>
    </location>
</feature>
<evidence type="ECO:0000256" key="6">
    <source>
        <dbReference type="ARBA" id="ARBA00022692"/>
    </source>
</evidence>
<dbReference type="InterPro" id="IPR036097">
    <property type="entry name" value="HisK_dim/P_sf"/>
</dbReference>
<keyword evidence="14" id="KW-0067">ATP-binding</keyword>
<evidence type="ECO:0000256" key="8">
    <source>
        <dbReference type="ARBA" id="ARBA00022989"/>
    </source>
</evidence>
<evidence type="ECO:0000313" key="14">
    <source>
        <dbReference type="EMBL" id="XBO72396.1"/>
    </source>
</evidence>
<accession>A0AAU7KL70</accession>
<dbReference type="InterPro" id="IPR003660">
    <property type="entry name" value="HAMP_dom"/>
</dbReference>
<dbReference type="SUPFAM" id="SSF47384">
    <property type="entry name" value="Homodimeric domain of signal transducing histidine kinase"/>
    <property type="match status" value="1"/>
</dbReference>
<organism evidence="14">
    <name type="scientific">Halomonas sp. RT37</name>
    <dbReference type="NCBI Taxonomy" id="2950872"/>
    <lineage>
        <taxon>Bacteria</taxon>
        <taxon>Pseudomonadati</taxon>
        <taxon>Pseudomonadota</taxon>
        <taxon>Gammaproteobacteria</taxon>
        <taxon>Oceanospirillales</taxon>
        <taxon>Halomonadaceae</taxon>
        <taxon>Halomonas</taxon>
    </lineage>
</organism>
<dbReference type="InterPro" id="IPR050428">
    <property type="entry name" value="TCS_sensor_his_kinase"/>
</dbReference>
<dbReference type="PANTHER" id="PTHR45436:SF5">
    <property type="entry name" value="SENSOR HISTIDINE KINASE TRCS"/>
    <property type="match status" value="1"/>
</dbReference>
<reference evidence="14" key="1">
    <citation type="submission" date="2022-06" db="EMBL/GenBank/DDBJ databases">
        <title>A novel DMS-producing enzyme.</title>
        <authorList>
            <person name="Zhang Y."/>
        </authorList>
    </citation>
    <scope>NUCLEOTIDE SEQUENCE</scope>
    <source>
        <strain evidence="14">RT37</strain>
    </source>
</reference>
<dbReference type="PROSITE" id="PS50885">
    <property type="entry name" value="HAMP"/>
    <property type="match status" value="1"/>
</dbReference>
<dbReference type="InterPro" id="IPR004358">
    <property type="entry name" value="Sig_transdc_His_kin-like_C"/>
</dbReference>
<keyword evidence="14" id="KW-0547">Nucleotide-binding</keyword>
<keyword evidence="7" id="KW-0418">Kinase</keyword>
<comment type="subcellular location">
    <subcellularLocation>
        <location evidence="2">Membrane</location>
    </subcellularLocation>
</comment>
<dbReference type="InterPro" id="IPR003594">
    <property type="entry name" value="HATPase_dom"/>
</dbReference>
<dbReference type="InterPro" id="IPR036890">
    <property type="entry name" value="HATPase_C_sf"/>
</dbReference>
<dbReference type="Gene3D" id="3.30.565.10">
    <property type="entry name" value="Histidine kinase-like ATPase, C-terminal domain"/>
    <property type="match status" value="1"/>
</dbReference>
<proteinExistence type="predicted"/>
<dbReference type="SMART" id="SM00387">
    <property type="entry name" value="HATPase_c"/>
    <property type="match status" value="1"/>
</dbReference>
<dbReference type="GO" id="GO:0005524">
    <property type="term" value="F:ATP binding"/>
    <property type="evidence" value="ECO:0007669"/>
    <property type="project" value="UniProtKB-KW"/>
</dbReference>
<dbReference type="PROSITE" id="PS50109">
    <property type="entry name" value="HIS_KIN"/>
    <property type="match status" value="1"/>
</dbReference>
<keyword evidence="6 11" id="KW-0812">Transmembrane</keyword>
<evidence type="ECO:0000256" key="10">
    <source>
        <dbReference type="ARBA" id="ARBA00023136"/>
    </source>
</evidence>
<dbReference type="Pfam" id="PF02518">
    <property type="entry name" value="HATPase_c"/>
    <property type="match status" value="1"/>
</dbReference>
<protein>
    <recommendedName>
        <fullName evidence="3">histidine kinase</fullName>
        <ecNumber evidence="3">2.7.13.3</ecNumber>
    </recommendedName>
</protein>
<dbReference type="GO" id="GO:0000155">
    <property type="term" value="F:phosphorelay sensor kinase activity"/>
    <property type="evidence" value="ECO:0007669"/>
    <property type="project" value="InterPro"/>
</dbReference>
<evidence type="ECO:0000259" key="13">
    <source>
        <dbReference type="PROSITE" id="PS50885"/>
    </source>
</evidence>
<dbReference type="AlphaFoldDB" id="A0AAU7KL70"/>
<dbReference type="PANTHER" id="PTHR45436">
    <property type="entry name" value="SENSOR HISTIDINE KINASE YKOH"/>
    <property type="match status" value="1"/>
</dbReference>
<keyword evidence="8 11" id="KW-1133">Transmembrane helix</keyword>
<evidence type="ECO:0000256" key="5">
    <source>
        <dbReference type="ARBA" id="ARBA00022679"/>
    </source>
</evidence>
<evidence type="ECO:0000256" key="3">
    <source>
        <dbReference type="ARBA" id="ARBA00012438"/>
    </source>
</evidence>
<keyword evidence="10 11" id="KW-0472">Membrane</keyword>
<keyword evidence="5" id="KW-0808">Transferase</keyword>
<dbReference type="EC" id="2.7.13.3" evidence="3"/>
<evidence type="ECO:0000256" key="11">
    <source>
        <dbReference type="SAM" id="Phobius"/>
    </source>
</evidence>
<keyword evidence="4" id="KW-0597">Phosphoprotein</keyword>
<dbReference type="Gene3D" id="1.10.287.130">
    <property type="match status" value="1"/>
</dbReference>
<feature type="domain" description="HAMP" evidence="13">
    <location>
        <begin position="180"/>
        <end position="231"/>
    </location>
</feature>
<evidence type="ECO:0000256" key="4">
    <source>
        <dbReference type="ARBA" id="ARBA00022553"/>
    </source>
</evidence>
<evidence type="ECO:0000259" key="12">
    <source>
        <dbReference type="PROSITE" id="PS50109"/>
    </source>
</evidence>
<name>A0AAU7KL70_9GAMM</name>
<dbReference type="GO" id="GO:0005886">
    <property type="term" value="C:plasma membrane"/>
    <property type="evidence" value="ECO:0007669"/>
    <property type="project" value="TreeGrafter"/>
</dbReference>
<dbReference type="RefSeq" id="WP_261394976.1">
    <property type="nucleotide sequence ID" value="NZ_CP098827.1"/>
</dbReference>
<dbReference type="EMBL" id="CP098827">
    <property type="protein sequence ID" value="XBO72396.1"/>
    <property type="molecule type" value="Genomic_DNA"/>
</dbReference>
<evidence type="ECO:0000256" key="9">
    <source>
        <dbReference type="ARBA" id="ARBA00023012"/>
    </source>
</evidence>
<evidence type="ECO:0000256" key="2">
    <source>
        <dbReference type="ARBA" id="ARBA00004370"/>
    </source>
</evidence>
<feature type="transmembrane region" description="Helical" evidence="11">
    <location>
        <begin position="12"/>
        <end position="31"/>
    </location>
</feature>
<gene>
    <name evidence="14" type="ORF">NFG58_06725</name>
</gene>
<comment type="catalytic activity">
    <reaction evidence="1">
        <text>ATP + protein L-histidine = ADP + protein N-phospho-L-histidine.</text>
        <dbReference type="EC" id="2.7.13.3"/>
    </reaction>
</comment>
<feature type="domain" description="Histidine kinase" evidence="12">
    <location>
        <begin position="239"/>
        <end position="439"/>
    </location>
</feature>
<dbReference type="SUPFAM" id="SSF55874">
    <property type="entry name" value="ATPase domain of HSP90 chaperone/DNA topoisomerase II/histidine kinase"/>
    <property type="match status" value="1"/>
</dbReference>
<evidence type="ECO:0000256" key="1">
    <source>
        <dbReference type="ARBA" id="ARBA00000085"/>
    </source>
</evidence>
<keyword evidence="9" id="KW-0902">Two-component regulatory system</keyword>